<feature type="region of interest" description="Disordered" evidence="2">
    <location>
        <begin position="132"/>
        <end position="164"/>
    </location>
</feature>
<name>A0A2M7AW46_9BACT</name>
<reference evidence="4" key="1">
    <citation type="submission" date="2017-09" db="EMBL/GenBank/DDBJ databases">
        <title>Depth-based differentiation of microbial function through sediment-hosted aquifers and enrichment of novel symbionts in the deep terrestrial subsurface.</title>
        <authorList>
            <person name="Probst A.J."/>
            <person name="Ladd B."/>
            <person name="Jarett J.K."/>
            <person name="Geller-Mcgrath D.E."/>
            <person name="Sieber C.M.K."/>
            <person name="Emerson J.B."/>
            <person name="Anantharaman K."/>
            <person name="Thomas B.C."/>
            <person name="Malmstrom R."/>
            <person name="Stieglmeier M."/>
            <person name="Klingl A."/>
            <person name="Woyke T."/>
            <person name="Ryan C.M."/>
            <person name="Banfield J.F."/>
        </authorList>
    </citation>
    <scope>NUCLEOTIDE SEQUENCE [LARGE SCALE GENOMIC DNA]</scope>
</reference>
<dbReference type="EMBL" id="PEVY01000090">
    <property type="protein sequence ID" value="PIU74773.1"/>
    <property type="molecule type" value="Genomic_DNA"/>
</dbReference>
<comment type="caution">
    <text evidence="3">The sequence shown here is derived from an EMBL/GenBank/DDBJ whole genome shotgun (WGS) entry which is preliminary data.</text>
</comment>
<feature type="coiled-coil region" evidence="1">
    <location>
        <begin position="34"/>
        <end position="98"/>
    </location>
</feature>
<dbReference type="AlphaFoldDB" id="A0A2M7AW46"/>
<gene>
    <name evidence="3" type="ORF">COS76_04305</name>
</gene>
<protein>
    <submittedName>
        <fullName evidence="3">Uncharacterized protein</fullName>
    </submittedName>
</protein>
<keyword evidence="1" id="KW-0175">Coiled coil</keyword>
<feature type="compositionally biased region" description="Polar residues" evidence="2">
    <location>
        <begin position="134"/>
        <end position="152"/>
    </location>
</feature>
<dbReference type="Proteomes" id="UP000228775">
    <property type="component" value="Unassembled WGS sequence"/>
</dbReference>
<evidence type="ECO:0000256" key="1">
    <source>
        <dbReference type="SAM" id="Coils"/>
    </source>
</evidence>
<evidence type="ECO:0000313" key="3">
    <source>
        <dbReference type="EMBL" id="PIU74773.1"/>
    </source>
</evidence>
<evidence type="ECO:0000313" key="4">
    <source>
        <dbReference type="Proteomes" id="UP000228775"/>
    </source>
</evidence>
<accession>A0A2M7AW46</accession>
<evidence type="ECO:0000256" key="2">
    <source>
        <dbReference type="SAM" id="MobiDB-lite"/>
    </source>
</evidence>
<organism evidence="3 4">
    <name type="scientific">Candidatus Portnoybacteria bacterium CG06_land_8_20_14_3_00_39_12</name>
    <dbReference type="NCBI Taxonomy" id="1974809"/>
    <lineage>
        <taxon>Bacteria</taxon>
        <taxon>Candidatus Portnoyibacteriota</taxon>
    </lineage>
</organism>
<feature type="coiled-coil region" evidence="1">
    <location>
        <begin position="198"/>
        <end position="246"/>
    </location>
</feature>
<sequence>MTKDVIRCDFTQKGGEKMDPEKIGLFKSGIEAPVVDIEKDKQEILKNLERELANKQQELAVLESELYLAPIEELTAKKSQLEQEIEAIKTQKLALVQEAAPQSKSMPETFLEKTNKELDGIGEKSDVKIVDAKAQSQADRSMEQSVGQFETSDQLEEEATRNDKQIKKMTVEAVPDQPGLVKETPVEKKSVLIEMFSNPEAENRIKEIQAELNREKEEIQALEEAIVEKKQKVKSLEGEKDKLEQGGLVAFLRNAPKLEIANKRGATAVTRGMAISELHAALEKYDKIQDQSFMEKIMKKLSAKMKKLFRQAYPELFPKKEKVERVKKSAKVKKAKSAIQGKRLVGDEGMSIA</sequence>
<proteinExistence type="predicted"/>